<comment type="similarity">
    <text evidence="2 10">Belongs to the CobT family.</text>
</comment>
<dbReference type="SUPFAM" id="SSF52733">
    <property type="entry name" value="Nicotinate mononucleotide:5,6-dimethylbenzimidazole phosphoribosyltransferase (CobT)"/>
    <property type="match status" value="1"/>
</dbReference>
<dbReference type="PANTHER" id="PTHR43463:SF1">
    <property type="entry name" value="NICOTINATE-NUCLEOTIDE--DIMETHYLBENZIMIDAZOLE PHOSPHORIBOSYLTRANSFERASE"/>
    <property type="match status" value="1"/>
</dbReference>
<keyword evidence="12" id="KW-1185">Reference proteome</keyword>
<keyword evidence="7 10" id="KW-0808">Transferase</keyword>
<comment type="catalytic activity">
    <reaction evidence="9 10">
        <text>5,6-dimethylbenzimidazole + nicotinate beta-D-ribonucleotide = alpha-ribazole 5'-phosphate + nicotinate + H(+)</text>
        <dbReference type="Rhea" id="RHEA:11196"/>
        <dbReference type="ChEBI" id="CHEBI:15378"/>
        <dbReference type="ChEBI" id="CHEBI:15890"/>
        <dbReference type="ChEBI" id="CHEBI:32544"/>
        <dbReference type="ChEBI" id="CHEBI:57502"/>
        <dbReference type="ChEBI" id="CHEBI:57918"/>
        <dbReference type="EC" id="2.4.2.21"/>
    </reaction>
</comment>
<dbReference type="NCBIfam" id="TIGR03160">
    <property type="entry name" value="cobT_DBIPRT"/>
    <property type="match status" value="1"/>
</dbReference>
<sequence length="355" mass="36420">MSNLDIMLESIQPACAASRAAALARLDQLTKPRGSLGRLEWLAAELAGITAQPLPRVDAPAVLVFAADHGIAAEGVSAFPQEVSAQMVANFAAGGAAINVLAKQIDAYLEVVDVGVVTSCEGIEGVIIDRVRNGTGNIAVEDAMSLDEAREALMVGVRAVERARHQGCRSLILGEMGIANTSSSSALLAAWTGLSLQQVVGRGTGIDDQRLAHKCRVIEKALSRARTEADPLAVLAQLGGLEIAAMAGACLAAAAARLPVVVDGFIATVAALAATRLCPDASDYLIAGHRSDESGHGHALQALGVEPLLSLGLRLGEGSGAALAYPLLRSACAVLAEMATFDDAGVTAEPETRPL</sequence>
<gene>
    <name evidence="10" type="primary">cobT</name>
    <name evidence="11" type="ORF">BJB45_14315</name>
</gene>
<dbReference type="Proteomes" id="UP000019113">
    <property type="component" value="Unassembled WGS sequence"/>
</dbReference>
<feature type="active site" description="Proton acceptor" evidence="10">
    <location>
        <position position="317"/>
    </location>
</feature>
<evidence type="ECO:0000256" key="10">
    <source>
        <dbReference type="HAMAP-Rule" id="MF_00230"/>
    </source>
</evidence>
<dbReference type="Gene3D" id="1.10.1610.10">
    <property type="match status" value="1"/>
</dbReference>
<evidence type="ECO:0000256" key="3">
    <source>
        <dbReference type="ARBA" id="ARBA00011991"/>
    </source>
</evidence>
<reference evidence="11 12" key="1">
    <citation type="submission" date="2013-08" db="EMBL/GenBank/DDBJ databases">
        <title>draft genome of Halomonas huanghegensis, strain BJGMM-B45T.</title>
        <authorList>
            <person name="Miao C."/>
            <person name="Wan Y."/>
            <person name="Jin W."/>
        </authorList>
    </citation>
    <scope>NUCLEOTIDE SEQUENCE [LARGE SCALE GENOMIC DNA]</scope>
    <source>
        <strain evidence="11 12">BJGMM-B45</strain>
    </source>
</reference>
<comment type="caution">
    <text evidence="11">The sequence shown here is derived from an EMBL/GenBank/DDBJ whole genome shotgun (WGS) entry which is preliminary data.</text>
</comment>
<dbReference type="GO" id="GO:0008939">
    <property type="term" value="F:nicotinate-nucleotide-dimethylbenzimidazole phosphoribosyltransferase activity"/>
    <property type="evidence" value="ECO:0007669"/>
    <property type="project" value="UniProtKB-UniRule"/>
</dbReference>
<dbReference type="Pfam" id="PF02277">
    <property type="entry name" value="DBI_PRT"/>
    <property type="match status" value="1"/>
</dbReference>
<keyword evidence="5 10" id="KW-0169">Cobalamin biosynthesis</keyword>
<dbReference type="PATRIC" id="fig|1178482.3.peg.2015"/>
<evidence type="ECO:0000256" key="7">
    <source>
        <dbReference type="ARBA" id="ARBA00022679"/>
    </source>
</evidence>
<dbReference type="Gene3D" id="3.40.50.10210">
    <property type="match status" value="1"/>
</dbReference>
<proteinExistence type="inferred from homology"/>
<dbReference type="NCBIfam" id="NF000996">
    <property type="entry name" value="PRK00105.1"/>
    <property type="match status" value="1"/>
</dbReference>
<dbReference type="PANTHER" id="PTHR43463">
    <property type="entry name" value="NICOTINATE-NUCLEOTIDE--DIMETHYLBENZIMIDAZOLE PHOSPHORIBOSYLTRANSFERASE"/>
    <property type="match status" value="1"/>
</dbReference>
<evidence type="ECO:0000313" key="12">
    <source>
        <dbReference type="Proteomes" id="UP000019113"/>
    </source>
</evidence>
<dbReference type="InterPro" id="IPR017846">
    <property type="entry name" value="Nict_dMeBzImd_PRibTrfase_bact"/>
</dbReference>
<name>W1N743_9GAMM</name>
<accession>W1N743</accession>
<evidence type="ECO:0000256" key="6">
    <source>
        <dbReference type="ARBA" id="ARBA00022676"/>
    </source>
</evidence>
<dbReference type="InterPro" id="IPR003200">
    <property type="entry name" value="Nict_dMeBzImd_PRibTrfase"/>
</dbReference>
<dbReference type="InterPro" id="IPR023195">
    <property type="entry name" value="Nict_dMeBzImd_PRibTrfase_N"/>
</dbReference>
<dbReference type="eggNOG" id="COG2038">
    <property type="taxonomic scope" value="Bacteria"/>
</dbReference>
<dbReference type="FunFam" id="3.40.50.10210:FF:000001">
    <property type="entry name" value="Nicotinate-nucleotide--dimethylbenzimidazole phosphoribosyltransferase"/>
    <property type="match status" value="1"/>
</dbReference>
<evidence type="ECO:0000256" key="5">
    <source>
        <dbReference type="ARBA" id="ARBA00022573"/>
    </source>
</evidence>
<protein>
    <recommendedName>
        <fullName evidence="4 10">Nicotinate-nucleotide--dimethylbenzimidazole phosphoribosyltransferase</fullName>
        <shortName evidence="10">NN:DBI PRT</shortName>
        <ecNumber evidence="3 10">2.4.2.21</ecNumber>
    </recommendedName>
    <alternativeName>
        <fullName evidence="8 10">N(1)-alpha-phosphoribosyltransferase</fullName>
    </alternativeName>
</protein>
<dbReference type="AlphaFoldDB" id="W1N743"/>
<dbReference type="HAMAP" id="MF_00230">
    <property type="entry name" value="CobT"/>
    <property type="match status" value="1"/>
</dbReference>
<dbReference type="GO" id="GO:0009236">
    <property type="term" value="P:cobalamin biosynthetic process"/>
    <property type="evidence" value="ECO:0007669"/>
    <property type="project" value="UniProtKB-UniRule"/>
</dbReference>
<evidence type="ECO:0000256" key="2">
    <source>
        <dbReference type="ARBA" id="ARBA00007110"/>
    </source>
</evidence>
<organism evidence="11 12">
    <name type="scientific">Halomonas huangheensis</name>
    <dbReference type="NCBI Taxonomy" id="1178482"/>
    <lineage>
        <taxon>Bacteria</taxon>
        <taxon>Pseudomonadati</taxon>
        <taxon>Pseudomonadota</taxon>
        <taxon>Gammaproteobacteria</taxon>
        <taxon>Oceanospirillales</taxon>
        <taxon>Halomonadaceae</taxon>
        <taxon>Halomonas</taxon>
    </lineage>
</organism>
<dbReference type="UniPathway" id="UPA00061">
    <property type="reaction ID" value="UER00516"/>
</dbReference>
<dbReference type="STRING" id="1178482.AR456_12880"/>
<keyword evidence="6 10" id="KW-0328">Glycosyltransferase</keyword>
<evidence type="ECO:0000313" key="11">
    <source>
        <dbReference type="EMBL" id="ERL51362.1"/>
    </source>
</evidence>
<comment type="function">
    <text evidence="10">Catalyzes the synthesis of alpha-ribazole-5'-phosphate from nicotinate mononucleotide (NAMN) and 5,6-dimethylbenzimidazole (DMB).</text>
</comment>
<evidence type="ECO:0000256" key="1">
    <source>
        <dbReference type="ARBA" id="ARBA00005049"/>
    </source>
</evidence>
<dbReference type="CDD" id="cd02439">
    <property type="entry name" value="DMB-PRT_CobT"/>
    <property type="match status" value="1"/>
</dbReference>
<evidence type="ECO:0000256" key="4">
    <source>
        <dbReference type="ARBA" id="ARBA00015486"/>
    </source>
</evidence>
<dbReference type="EC" id="2.4.2.21" evidence="3 10"/>
<evidence type="ECO:0000256" key="8">
    <source>
        <dbReference type="ARBA" id="ARBA00030686"/>
    </source>
</evidence>
<dbReference type="EMBL" id="AVBC01000026">
    <property type="protein sequence ID" value="ERL51362.1"/>
    <property type="molecule type" value="Genomic_DNA"/>
</dbReference>
<evidence type="ECO:0000256" key="9">
    <source>
        <dbReference type="ARBA" id="ARBA00047340"/>
    </source>
</evidence>
<dbReference type="InterPro" id="IPR036087">
    <property type="entry name" value="Nict_dMeBzImd_PRibTrfase_sf"/>
</dbReference>
<comment type="pathway">
    <text evidence="1 10">Nucleoside biosynthesis; alpha-ribazole biosynthesis; alpha-ribazole from 5,6-dimethylbenzimidazole: step 1/2.</text>
</comment>